<dbReference type="Pfam" id="PF06169">
    <property type="entry name" value="DUF982"/>
    <property type="match status" value="1"/>
</dbReference>
<sequence length="102" mass="11084">MPVTSRQLGAEVLPPYMNAMTQKFEPVFVRVSAVNYQVVTDAVRATGLLLKHWPQEFVESDLNRAALAACLAAWEADGDPMDARAAFVQAAHEAGILAPEDD</sequence>
<evidence type="ECO:0000313" key="2">
    <source>
        <dbReference type="Proteomes" id="UP001596150"/>
    </source>
</evidence>
<evidence type="ECO:0000313" key="1">
    <source>
        <dbReference type="EMBL" id="MFC5514429.1"/>
    </source>
</evidence>
<protein>
    <submittedName>
        <fullName evidence="1">DUF982 domain-containing protein</fullName>
    </submittedName>
</protein>
<name>A0ABW0PQW7_9HYPH</name>
<comment type="caution">
    <text evidence="1">The sequence shown here is derived from an EMBL/GenBank/DDBJ whole genome shotgun (WGS) entry which is preliminary data.</text>
</comment>
<accession>A0ABW0PQW7</accession>
<organism evidence="1 2">
    <name type="scientific">Kaistia terrae</name>
    <dbReference type="NCBI Taxonomy" id="537017"/>
    <lineage>
        <taxon>Bacteria</taxon>
        <taxon>Pseudomonadati</taxon>
        <taxon>Pseudomonadota</taxon>
        <taxon>Alphaproteobacteria</taxon>
        <taxon>Hyphomicrobiales</taxon>
        <taxon>Kaistiaceae</taxon>
        <taxon>Kaistia</taxon>
    </lineage>
</organism>
<dbReference type="InterPro" id="IPR010385">
    <property type="entry name" value="DUF982"/>
</dbReference>
<dbReference type="Gene3D" id="6.10.250.730">
    <property type="match status" value="1"/>
</dbReference>
<dbReference type="Proteomes" id="UP001596150">
    <property type="component" value="Unassembled WGS sequence"/>
</dbReference>
<gene>
    <name evidence="1" type="ORF">ACFPP9_01510</name>
</gene>
<dbReference type="EMBL" id="JBHSML010000002">
    <property type="protein sequence ID" value="MFC5514429.1"/>
    <property type="molecule type" value="Genomic_DNA"/>
</dbReference>
<proteinExistence type="predicted"/>
<reference evidence="2" key="1">
    <citation type="journal article" date="2019" name="Int. J. Syst. Evol. Microbiol.">
        <title>The Global Catalogue of Microorganisms (GCM) 10K type strain sequencing project: providing services to taxonomists for standard genome sequencing and annotation.</title>
        <authorList>
            <consortium name="The Broad Institute Genomics Platform"/>
            <consortium name="The Broad Institute Genome Sequencing Center for Infectious Disease"/>
            <person name="Wu L."/>
            <person name="Ma J."/>
        </authorList>
    </citation>
    <scope>NUCLEOTIDE SEQUENCE [LARGE SCALE GENOMIC DNA]</scope>
    <source>
        <strain evidence="2">KACC 12633</strain>
    </source>
</reference>
<keyword evidence="2" id="KW-1185">Reference proteome</keyword>